<organism evidence="1 2">
    <name type="scientific">Colletotrichum kahawae</name>
    <name type="common">Coffee berry disease fungus</name>
    <dbReference type="NCBI Taxonomy" id="34407"/>
    <lineage>
        <taxon>Eukaryota</taxon>
        <taxon>Fungi</taxon>
        <taxon>Dikarya</taxon>
        <taxon>Ascomycota</taxon>
        <taxon>Pezizomycotina</taxon>
        <taxon>Sordariomycetes</taxon>
        <taxon>Hypocreomycetidae</taxon>
        <taxon>Glomerellales</taxon>
        <taxon>Glomerellaceae</taxon>
        <taxon>Colletotrichum</taxon>
        <taxon>Colletotrichum gloeosporioides species complex</taxon>
    </lineage>
</organism>
<dbReference type="AlphaFoldDB" id="A0AAD9YS28"/>
<sequence>MEFRCNRGRRLSSAGSPSINNVLQTVHVHPRLLRVAPTSASLESCGPQLRSLYRVGPGPRDSNNNNNNGFVYRTPPIFVGLFKRIPWRMIS</sequence>
<gene>
    <name evidence="1" type="ORF">CKAH01_12268</name>
</gene>
<reference evidence="1" key="1">
    <citation type="submission" date="2023-02" db="EMBL/GenBank/DDBJ databases">
        <title>Colletotrichum kahawae CIFC_Que2 genome sequencing and assembly.</title>
        <authorList>
            <person name="Baroncelli R."/>
        </authorList>
    </citation>
    <scope>NUCLEOTIDE SEQUENCE</scope>
    <source>
        <strain evidence="1">CIFC_Que2</strain>
    </source>
</reference>
<comment type="caution">
    <text evidence="1">The sequence shown here is derived from an EMBL/GenBank/DDBJ whole genome shotgun (WGS) entry which is preliminary data.</text>
</comment>
<name>A0AAD9YS28_COLKA</name>
<proteinExistence type="predicted"/>
<protein>
    <submittedName>
        <fullName evidence="1">Uncharacterized protein</fullName>
    </submittedName>
</protein>
<keyword evidence="2" id="KW-1185">Reference proteome</keyword>
<dbReference type="Proteomes" id="UP001281614">
    <property type="component" value="Unassembled WGS sequence"/>
</dbReference>
<dbReference type="EMBL" id="VYYT01000023">
    <property type="protein sequence ID" value="KAK2777002.1"/>
    <property type="molecule type" value="Genomic_DNA"/>
</dbReference>
<evidence type="ECO:0000313" key="1">
    <source>
        <dbReference type="EMBL" id="KAK2777002.1"/>
    </source>
</evidence>
<evidence type="ECO:0000313" key="2">
    <source>
        <dbReference type="Proteomes" id="UP001281614"/>
    </source>
</evidence>
<accession>A0AAD9YS28</accession>